<organism evidence="7 8">
    <name type="scientific">Streptomyces galbus</name>
    <dbReference type="NCBI Taxonomy" id="33898"/>
    <lineage>
        <taxon>Bacteria</taxon>
        <taxon>Bacillati</taxon>
        <taxon>Actinomycetota</taxon>
        <taxon>Actinomycetes</taxon>
        <taxon>Kitasatosporales</taxon>
        <taxon>Streptomycetaceae</taxon>
        <taxon>Streptomyces</taxon>
    </lineage>
</organism>
<keyword evidence="4" id="KW-1133">Transmembrane helix</keyword>
<dbReference type="EMBL" id="SZPR01000031">
    <property type="protein sequence ID" value="TKS98078.1"/>
    <property type="molecule type" value="Genomic_DNA"/>
</dbReference>
<dbReference type="InterPro" id="IPR000326">
    <property type="entry name" value="PAP2/HPO"/>
</dbReference>
<dbReference type="Gene3D" id="3.40.605.10">
    <property type="entry name" value="Aldehyde Dehydrogenase, Chain A, domain 1"/>
    <property type="match status" value="1"/>
</dbReference>
<evidence type="ECO:0000259" key="6">
    <source>
        <dbReference type="Pfam" id="PF01569"/>
    </source>
</evidence>
<feature type="domain" description="Aldehyde dehydrogenase" evidence="5">
    <location>
        <begin position="285"/>
        <end position="740"/>
    </location>
</feature>
<evidence type="ECO:0000313" key="8">
    <source>
        <dbReference type="Proteomes" id="UP000308632"/>
    </source>
</evidence>
<evidence type="ECO:0000256" key="1">
    <source>
        <dbReference type="ARBA" id="ARBA00009986"/>
    </source>
</evidence>
<feature type="transmembrane region" description="Helical" evidence="4">
    <location>
        <begin position="137"/>
        <end position="158"/>
    </location>
</feature>
<evidence type="ECO:0000259" key="5">
    <source>
        <dbReference type="Pfam" id="PF00171"/>
    </source>
</evidence>
<sequence length="750" mass="79172">MSTPAPPRQAGRVPGRTRPWPPALSAVPALVFALLTWQVLADGPLLRTDERVSRWLVRPDRAGELLSDLGDVQVALPVLLVVAAYVARRGRAAGLARWWLPPVAALVCLALVPLVVVPVKDWTDRPGTPVEPPATGYFPSGHTATALLAYGGAVLVLLPWLRSGRARRGAVAAGALLVLGVSYGLVRRGFHWPLDVVASWCLGAVLLGALGRVVRRAQADHAKPAHPGPALLRPGQTSPPGAAPTVDPERHSTSPMRKGRDSHMPQEPVVGAAHAFWLAGRQATGTDTFEVTSPWDGRTVATVSVPTDAQTEEAVAAAYAVREDFAATPAHVRAAALDHVSRRLAERTEEIARLISAENGKPIKWARGEVGRAVSVFRFAAEEARRFNGGEAQRLDTDAGGQGRLALTRRFPKGVVLGIAPFNFPLNLCAHKVAPAIAAGAPIILKPAPATPLSGLILGELLAETDLPAGSWSILPVPNDRMADLVQDERLPVISFTGSEKVGYAIMDSVPRKHCTLELGGNGAAVVLADYASDADLDWAATRIATFSNYQGGQSCISVQRVIADAAVYDRLLPRIVAAVEAQVTGDPADDATDVGPLVSEDAAKRVESWVSEAVEAGAQLLTGGKRDGASYAPTVLTDVPAGTTLSCEEVFGPVLTVQKVDGEAEAFAAVNDSKYGLQAGVFTHDLQVAFRAHRALEVGGVVIGDVPSYRADQMPYGGAKQSGVGREGVRFAMEDYTYERVLVLTGLAL</sequence>
<comment type="caution">
    <text evidence="7">The sequence shown here is derived from an EMBL/GenBank/DDBJ whole genome shotgun (WGS) entry which is preliminary data.</text>
</comment>
<reference evidence="7 8" key="1">
    <citation type="submission" date="2019-04" db="EMBL/GenBank/DDBJ databases">
        <title>Streptomyces lasaliensis sp.nov., an Actinomycete isolated from soil which produces the polyether antibiotic lasalocid.</title>
        <authorList>
            <person name="Erwin G."/>
            <person name="Haber C."/>
        </authorList>
    </citation>
    <scope>NUCLEOTIDE SEQUENCE [LARGE SCALE GENOMIC DNA]</scope>
    <source>
        <strain evidence="7 8">DSM 40089</strain>
    </source>
</reference>
<dbReference type="Pfam" id="PF00171">
    <property type="entry name" value="Aldedh"/>
    <property type="match status" value="1"/>
</dbReference>
<evidence type="ECO:0000256" key="2">
    <source>
        <dbReference type="ARBA" id="ARBA00023002"/>
    </source>
</evidence>
<keyword evidence="2" id="KW-0560">Oxidoreductase</keyword>
<dbReference type="Gene3D" id="3.40.309.10">
    <property type="entry name" value="Aldehyde Dehydrogenase, Chain A, domain 2"/>
    <property type="match status" value="1"/>
</dbReference>
<accession>A0A4U5W939</accession>
<dbReference type="CDD" id="cd07147">
    <property type="entry name" value="ALDH_F21_RNP123"/>
    <property type="match status" value="1"/>
</dbReference>
<dbReference type="Gene3D" id="1.20.144.10">
    <property type="entry name" value="Phosphatidic acid phosphatase type 2/haloperoxidase"/>
    <property type="match status" value="1"/>
</dbReference>
<feature type="transmembrane region" description="Helical" evidence="4">
    <location>
        <begin position="65"/>
        <end position="86"/>
    </location>
</feature>
<feature type="transmembrane region" description="Helical" evidence="4">
    <location>
        <begin position="98"/>
        <end position="117"/>
    </location>
</feature>
<dbReference type="InterPro" id="IPR051020">
    <property type="entry name" value="ALDH-related_metabolic_enz"/>
</dbReference>
<dbReference type="STRING" id="33898.GCA_000772895_02691"/>
<dbReference type="SUPFAM" id="SSF53720">
    <property type="entry name" value="ALDH-like"/>
    <property type="match status" value="1"/>
</dbReference>
<gene>
    <name evidence="7" type="ORF">E4U92_30975</name>
</gene>
<name>A0A4U5W939_STRGB</name>
<proteinExistence type="inferred from homology"/>
<evidence type="ECO:0000256" key="3">
    <source>
        <dbReference type="SAM" id="MobiDB-lite"/>
    </source>
</evidence>
<dbReference type="CDD" id="cd03392">
    <property type="entry name" value="PAP2_like_2"/>
    <property type="match status" value="1"/>
</dbReference>
<feature type="transmembrane region" description="Helical" evidence="4">
    <location>
        <begin position="170"/>
        <end position="186"/>
    </location>
</feature>
<evidence type="ECO:0000256" key="4">
    <source>
        <dbReference type="SAM" id="Phobius"/>
    </source>
</evidence>
<dbReference type="PANTHER" id="PTHR42991:SF1">
    <property type="entry name" value="ALDEHYDE DEHYDROGENASE"/>
    <property type="match status" value="1"/>
</dbReference>
<comment type="similarity">
    <text evidence="1">Belongs to the aldehyde dehydrogenase family.</text>
</comment>
<evidence type="ECO:0000313" key="7">
    <source>
        <dbReference type="EMBL" id="TKS98078.1"/>
    </source>
</evidence>
<dbReference type="InterPro" id="IPR016161">
    <property type="entry name" value="Ald_DH/histidinol_DH"/>
</dbReference>
<dbReference type="GO" id="GO:0008911">
    <property type="term" value="F:lactaldehyde dehydrogenase (NAD+) activity"/>
    <property type="evidence" value="ECO:0007669"/>
    <property type="project" value="TreeGrafter"/>
</dbReference>
<dbReference type="Proteomes" id="UP000308632">
    <property type="component" value="Unassembled WGS sequence"/>
</dbReference>
<feature type="region of interest" description="Disordered" evidence="3">
    <location>
        <begin position="220"/>
        <end position="264"/>
    </location>
</feature>
<dbReference type="InterPro" id="IPR016162">
    <property type="entry name" value="Ald_DH_N"/>
</dbReference>
<dbReference type="AlphaFoldDB" id="A0A4U5W939"/>
<keyword evidence="4" id="KW-0812">Transmembrane</keyword>
<dbReference type="SUPFAM" id="SSF48317">
    <property type="entry name" value="Acid phosphatase/Vanadium-dependent haloperoxidase"/>
    <property type="match status" value="1"/>
</dbReference>
<feature type="compositionally biased region" description="Basic and acidic residues" evidence="3">
    <location>
        <begin position="247"/>
        <end position="264"/>
    </location>
</feature>
<dbReference type="InterPro" id="IPR015590">
    <property type="entry name" value="Aldehyde_DH_dom"/>
</dbReference>
<dbReference type="PANTHER" id="PTHR42991">
    <property type="entry name" value="ALDEHYDE DEHYDROGENASE"/>
    <property type="match status" value="1"/>
</dbReference>
<dbReference type="Pfam" id="PF01569">
    <property type="entry name" value="PAP2"/>
    <property type="match status" value="1"/>
</dbReference>
<dbReference type="InterPro" id="IPR036938">
    <property type="entry name" value="PAP2/HPO_sf"/>
</dbReference>
<keyword evidence="4" id="KW-0472">Membrane</keyword>
<protein>
    <submittedName>
        <fullName evidence="7">Aldehyde dehydrogenase family protein</fullName>
    </submittedName>
</protein>
<feature type="domain" description="Phosphatidic acid phosphatase type 2/haloperoxidase" evidence="6">
    <location>
        <begin position="118"/>
        <end position="215"/>
    </location>
</feature>
<dbReference type="InterPro" id="IPR016163">
    <property type="entry name" value="Ald_DH_C"/>
</dbReference>
<dbReference type="FunFam" id="3.40.605.10:FF:000020">
    <property type="entry name" value="Aldehyde dehydrogenase"/>
    <property type="match status" value="1"/>
</dbReference>